<dbReference type="AlphaFoldDB" id="A0A1H5EAI5"/>
<keyword evidence="1" id="KW-0812">Transmembrane</keyword>
<dbReference type="RefSeq" id="WP_244174939.1">
    <property type="nucleotide sequence ID" value="NZ_FNTD01000004.1"/>
</dbReference>
<feature type="transmembrane region" description="Helical" evidence="1">
    <location>
        <begin position="21"/>
        <end position="44"/>
    </location>
</feature>
<feature type="domain" description="DUF6234" evidence="2">
    <location>
        <begin position="17"/>
        <end position="129"/>
    </location>
</feature>
<dbReference type="InterPro" id="IPR046201">
    <property type="entry name" value="DUF6234"/>
</dbReference>
<organism evidence="3 4">
    <name type="scientific">Streptomyces misionensis</name>
    <dbReference type="NCBI Taxonomy" id="67331"/>
    <lineage>
        <taxon>Bacteria</taxon>
        <taxon>Bacillati</taxon>
        <taxon>Actinomycetota</taxon>
        <taxon>Actinomycetes</taxon>
        <taxon>Kitasatosporales</taxon>
        <taxon>Streptomycetaceae</taxon>
        <taxon>Streptomyces</taxon>
    </lineage>
</organism>
<evidence type="ECO:0000259" key="2">
    <source>
        <dbReference type="Pfam" id="PF19747"/>
    </source>
</evidence>
<accession>A0A1H5EAI5</accession>
<sequence length="131" mass="14357">MTDTPPAPRRRRPWSRRTRPGADLALAIPLFLLETAWLVLDWIYGYGLDLWAAQGDRAEIDAAALAHIGRLRVLLITALVLAVLAAVSRARWTVVAHLLVALLAGGSLMAAQQEWDHSHTPPGCVRYSANC</sequence>
<evidence type="ECO:0000313" key="4">
    <source>
        <dbReference type="Proteomes" id="UP000182375"/>
    </source>
</evidence>
<evidence type="ECO:0000256" key="1">
    <source>
        <dbReference type="SAM" id="Phobius"/>
    </source>
</evidence>
<dbReference type="GeneID" id="95515231"/>
<name>A0A1H5EAI5_9ACTN</name>
<feature type="transmembrane region" description="Helical" evidence="1">
    <location>
        <begin position="94"/>
        <end position="111"/>
    </location>
</feature>
<gene>
    <name evidence="3" type="ORF">SAMN04490357_6175</name>
</gene>
<evidence type="ECO:0000313" key="3">
    <source>
        <dbReference type="EMBL" id="SED88173.1"/>
    </source>
</evidence>
<reference evidence="3 4" key="1">
    <citation type="submission" date="2016-10" db="EMBL/GenBank/DDBJ databases">
        <authorList>
            <person name="de Groot N.N."/>
        </authorList>
    </citation>
    <scope>NUCLEOTIDE SEQUENCE [LARGE SCALE GENOMIC DNA]</scope>
    <source>
        <strain evidence="3 4">DSM 40306</strain>
    </source>
</reference>
<protein>
    <recommendedName>
        <fullName evidence="2">DUF6234 domain-containing protein</fullName>
    </recommendedName>
</protein>
<keyword evidence="1" id="KW-0472">Membrane</keyword>
<feature type="transmembrane region" description="Helical" evidence="1">
    <location>
        <begin position="64"/>
        <end position="87"/>
    </location>
</feature>
<dbReference type="Pfam" id="PF19747">
    <property type="entry name" value="DUF6234"/>
    <property type="match status" value="1"/>
</dbReference>
<keyword evidence="1" id="KW-1133">Transmembrane helix</keyword>
<dbReference type="EMBL" id="FNTD01000004">
    <property type="protein sequence ID" value="SED88173.1"/>
    <property type="molecule type" value="Genomic_DNA"/>
</dbReference>
<proteinExistence type="predicted"/>
<dbReference type="Proteomes" id="UP000182375">
    <property type="component" value="Unassembled WGS sequence"/>
</dbReference>